<organism evidence="1 2">
    <name type="scientific">Araneus ventricosus</name>
    <name type="common">Orbweaver spider</name>
    <name type="synonym">Epeira ventricosa</name>
    <dbReference type="NCBI Taxonomy" id="182803"/>
    <lineage>
        <taxon>Eukaryota</taxon>
        <taxon>Metazoa</taxon>
        <taxon>Ecdysozoa</taxon>
        <taxon>Arthropoda</taxon>
        <taxon>Chelicerata</taxon>
        <taxon>Arachnida</taxon>
        <taxon>Araneae</taxon>
        <taxon>Araneomorphae</taxon>
        <taxon>Entelegynae</taxon>
        <taxon>Araneoidea</taxon>
        <taxon>Araneidae</taxon>
        <taxon>Araneus</taxon>
    </lineage>
</organism>
<sequence>MGPRPTSARKPHSSSPTGLHFLIFPTVREPIFPSPRWHFNFMAQHSKWIKNEFENPHSSTEPRQFSSDFRIDEGFWSEAIKIAWSSLSVNIQFYTYFAAHSIVSAFFVRQFFGCFPIYQNNFFGKSPDCDCGLDQGAVSHLVYGCPNFDAIWKEYFP</sequence>
<keyword evidence="2" id="KW-1185">Reference proteome</keyword>
<accession>A0A4Y2B2V4</accession>
<reference evidence="1 2" key="1">
    <citation type="journal article" date="2019" name="Sci. Rep.">
        <title>Orb-weaving spider Araneus ventricosus genome elucidates the spidroin gene catalogue.</title>
        <authorList>
            <person name="Kono N."/>
            <person name="Nakamura H."/>
            <person name="Ohtoshi R."/>
            <person name="Moran D.A.P."/>
            <person name="Shinohara A."/>
            <person name="Yoshida Y."/>
            <person name="Fujiwara M."/>
            <person name="Mori M."/>
            <person name="Tomita M."/>
            <person name="Arakawa K."/>
        </authorList>
    </citation>
    <scope>NUCLEOTIDE SEQUENCE [LARGE SCALE GENOMIC DNA]</scope>
</reference>
<gene>
    <name evidence="1" type="ORF">AVEN_164518_1</name>
</gene>
<protein>
    <submittedName>
        <fullName evidence="1">Uncharacterized protein</fullName>
    </submittedName>
</protein>
<dbReference type="Proteomes" id="UP000499080">
    <property type="component" value="Unassembled WGS sequence"/>
</dbReference>
<evidence type="ECO:0000313" key="2">
    <source>
        <dbReference type="Proteomes" id="UP000499080"/>
    </source>
</evidence>
<comment type="caution">
    <text evidence="1">The sequence shown here is derived from an EMBL/GenBank/DDBJ whole genome shotgun (WGS) entry which is preliminary data.</text>
</comment>
<proteinExistence type="predicted"/>
<dbReference type="EMBL" id="BGPR01000048">
    <property type="protein sequence ID" value="GBL86328.1"/>
    <property type="molecule type" value="Genomic_DNA"/>
</dbReference>
<name>A0A4Y2B2V4_ARAVE</name>
<evidence type="ECO:0000313" key="1">
    <source>
        <dbReference type="EMBL" id="GBL86328.1"/>
    </source>
</evidence>
<dbReference type="AlphaFoldDB" id="A0A4Y2B2V4"/>